<keyword evidence="9" id="KW-1185">Reference proteome</keyword>
<dbReference type="PANTHER" id="PTHR47217:SF1">
    <property type="entry name" value="GLOBIN-LIKE PROTEIN"/>
    <property type="match status" value="1"/>
</dbReference>
<reference evidence="8" key="2">
    <citation type="submission" date="2021-08" db="EMBL/GenBank/DDBJ databases">
        <authorList>
            <person name="Eriksson T."/>
        </authorList>
    </citation>
    <scope>NUCLEOTIDE SEQUENCE</scope>
    <source>
        <strain evidence="8">Stoneville</strain>
        <tissue evidence="8">Whole head</tissue>
    </source>
</reference>
<dbReference type="AlphaFoldDB" id="A0A8J6HG80"/>
<evidence type="ECO:0000256" key="3">
    <source>
        <dbReference type="ARBA" id="ARBA00022621"/>
    </source>
</evidence>
<keyword evidence="2 6" id="KW-0349">Heme</keyword>
<dbReference type="InterPro" id="IPR009050">
    <property type="entry name" value="Globin-like_sf"/>
</dbReference>
<dbReference type="Gene3D" id="1.10.490.10">
    <property type="entry name" value="Globins"/>
    <property type="match status" value="2"/>
</dbReference>
<evidence type="ECO:0000256" key="2">
    <source>
        <dbReference type="ARBA" id="ARBA00022617"/>
    </source>
</evidence>
<feature type="domain" description="Globin" evidence="7">
    <location>
        <begin position="23"/>
        <end position="165"/>
    </location>
</feature>
<dbReference type="InterPro" id="IPR012292">
    <property type="entry name" value="Globin/Proto"/>
</dbReference>
<organism evidence="8 9">
    <name type="scientific">Tenebrio molitor</name>
    <name type="common">Yellow mealworm beetle</name>
    <dbReference type="NCBI Taxonomy" id="7067"/>
    <lineage>
        <taxon>Eukaryota</taxon>
        <taxon>Metazoa</taxon>
        <taxon>Ecdysozoa</taxon>
        <taxon>Arthropoda</taxon>
        <taxon>Hexapoda</taxon>
        <taxon>Insecta</taxon>
        <taxon>Pterygota</taxon>
        <taxon>Neoptera</taxon>
        <taxon>Endopterygota</taxon>
        <taxon>Coleoptera</taxon>
        <taxon>Polyphaga</taxon>
        <taxon>Cucujiformia</taxon>
        <taxon>Tenebrionidae</taxon>
        <taxon>Tenebrio</taxon>
    </lineage>
</organism>
<gene>
    <name evidence="8" type="ORF">GEV33_008708</name>
</gene>
<dbReference type="GO" id="GO:0046872">
    <property type="term" value="F:metal ion binding"/>
    <property type="evidence" value="ECO:0007669"/>
    <property type="project" value="UniProtKB-KW"/>
</dbReference>
<dbReference type="InterPro" id="IPR000971">
    <property type="entry name" value="Globin"/>
</dbReference>
<feature type="domain" description="Globin" evidence="7">
    <location>
        <begin position="171"/>
        <end position="313"/>
    </location>
</feature>
<dbReference type="Proteomes" id="UP000719412">
    <property type="component" value="Unassembled WGS sequence"/>
</dbReference>
<protein>
    <recommendedName>
        <fullName evidence="7">Globin domain-containing protein</fullName>
    </recommendedName>
</protein>
<dbReference type="GO" id="GO:0020037">
    <property type="term" value="F:heme binding"/>
    <property type="evidence" value="ECO:0007669"/>
    <property type="project" value="InterPro"/>
</dbReference>
<keyword evidence="3 6" id="KW-0561">Oxygen transport</keyword>
<dbReference type="CDD" id="cd01040">
    <property type="entry name" value="Mb-like"/>
    <property type="match status" value="2"/>
</dbReference>
<dbReference type="GO" id="GO:0019825">
    <property type="term" value="F:oxygen binding"/>
    <property type="evidence" value="ECO:0007669"/>
    <property type="project" value="InterPro"/>
</dbReference>
<keyword evidence="1 6" id="KW-0813">Transport</keyword>
<dbReference type="PANTHER" id="PTHR47217">
    <property type="entry name" value="GLOBIN-LIKE PROTEIN"/>
    <property type="match status" value="1"/>
</dbReference>
<dbReference type="EMBL" id="JABDTM020024655">
    <property type="protein sequence ID" value="KAH0814084.1"/>
    <property type="molecule type" value="Genomic_DNA"/>
</dbReference>
<proteinExistence type="inferred from homology"/>
<name>A0A8J6HG80_TENMO</name>
<accession>A0A8J6HG80</accession>
<evidence type="ECO:0000313" key="8">
    <source>
        <dbReference type="EMBL" id="KAH0814084.1"/>
    </source>
</evidence>
<keyword evidence="4" id="KW-0479">Metal-binding</keyword>
<evidence type="ECO:0000259" key="7">
    <source>
        <dbReference type="PROSITE" id="PS01033"/>
    </source>
</evidence>
<sequence>MGVITSSLGYYMSRTDDPDPVTTLTSRDRFLVQSSWVPVKKDLTGNGVALLLLYFDKFPEEKKHFPFKDVPKEELRKSKKFHAHCNNVMTALDAIVFNIADGELIVNLLEKLGRSHNRHGIKPSSFGNLKETVTELFSGFMTKEEVQVWGKLFDVAAGVISKTDDPDPVTKLTSRDIYLVQSSWAPLKKDLTGWGVKIVIFLFEKYPEEHQNFPFRDIPFKDLSSSKKFHAHCSNVMYAVDSIIDSLKDSELLVNILQKIGRNHHRNSVKPISFWHVKEIMLEYFSGFMSKETVESWDKALQAAFGVVGVELDKEK</sequence>
<evidence type="ECO:0000256" key="5">
    <source>
        <dbReference type="ARBA" id="ARBA00023004"/>
    </source>
</evidence>
<evidence type="ECO:0000313" key="9">
    <source>
        <dbReference type="Proteomes" id="UP000719412"/>
    </source>
</evidence>
<dbReference type="Pfam" id="PF00042">
    <property type="entry name" value="Globin"/>
    <property type="match status" value="2"/>
</dbReference>
<dbReference type="GO" id="GO:0005344">
    <property type="term" value="F:oxygen carrier activity"/>
    <property type="evidence" value="ECO:0007669"/>
    <property type="project" value="UniProtKB-KW"/>
</dbReference>
<evidence type="ECO:0000256" key="6">
    <source>
        <dbReference type="RuleBase" id="RU000356"/>
    </source>
</evidence>
<dbReference type="InterPro" id="IPR044399">
    <property type="entry name" value="Mb-like_M"/>
</dbReference>
<evidence type="ECO:0000256" key="1">
    <source>
        <dbReference type="ARBA" id="ARBA00022448"/>
    </source>
</evidence>
<comment type="similarity">
    <text evidence="6">Belongs to the globin family.</text>
</comment>
<dbReference type="SUPFAM" id="SSF46458">
    <property type="entry name" value="Globin-like"/>
    <property type="match status" value="2"/>
</dbReference>
<dbReference type="PROSITE" id="PS01033">
    <property type="entry name" value="GLOBIN"/>
    <property type="match status" value="2"/>
</dbReference>
<evidence type="ECO:0000256" key="4">
    <source>
        <dbReference type="ARBA" id="ARBA00022723"/>
    </source>
</evidence>
<keyword evidence="5" id="KW-0408">Iron</keyword>
<reference evidence="8" key="1">
    <citation type="journal article" date="2020" name="J Insects Food Feed">
        <title>The yellow mealworm (Tenebrio molitor) genome: a resource for the emerging insects as food and feed industry.</title>
        <authorList>
            <person name="Eriksson T."/>
            <person name="Andere A."/>
            <person name="Kelstrup H."/>
            <person name="Emery V."/>
            <person name="Picard C."/>
        </authorList>
    </citation>
    <scope>NUCLEOTIDE SEQUENCE</scope>
    <source>
        <strain evidence="8">Stoneville</strain>
        <tissue evidence="8">Whole head</tissue>
    </source>
</reference>
<comment type="caution">
    <text evidence="8">The sequence shown here is derived from an EMBL/GenBank/DDBJ whole genome shotgun (WGS) entry which is preliminary data.</text>
</comment>